<feature type="compositionally biased region" description="Basic residues" evidence="1">
    <location>
        <begin position="1"/>
        <end position="14"/>
    </location>
</feature>
<feature type="region of interest" description="Disordered" evidence="1">
    <location>
        <begin position="1"/>
        <end position="24"/>
    </location>
</feature>
<dbReference type="GeneID" id="73904882"/>
<reference evidence="2 3" key="1">
    <citation type="journal article" date="2019" name="Int. J. Syst. Evol. Microbiol.">
        <title>The Global Catalogue of Microorganisms (GCM) 10K type strain sequencing project: providing services to taxonomists for standard genome sequencing and annotation.</title>
        <authorList>
            <consortium name="The Broad Institute Genomics Platform"/>
            <consortium name="The Broad Institute Genome Sequencing Center for Infectious Disease"/>
            <person name="Wu L."/>
            <person name="Ma J."/>
        </authorList>
    </citation>
    <scope>NUCLEOTIDE SEQUENCE [LARGE SCALE GENOMIC DNA]</scope>
    <source>
        <strain evidence="2 3">IBRC-M 10256</strain>
    </source>
</reference>
<comment type="caution">
    <text evidence="2">The sequence shown here is derived from an EMBL/GenBank/DDBJ whole genome shotgun (WGS) entry which is preliminary data.</text>
</comment>
<dbReference type="AlphaFoldDB" id="A0ABD5NIU9"/>
<sequence>MTRRASTPTRRRRPGDRVDGPPTRRHVLAAVGVAGGSALAGCLSDPEPEASATEDRIPYSAAAVAIDDHPLSEPLRFSGENSCPVCTMTPADYLPWSCQLAHADGTGLFFESPGCLLAYRAVTRAHPTDAPIERIWFIDQDTREMFDAADGFLVKETALESQASPMSGSPVPFATEERAMAYVDDADHLDADDVLTIDDVDRELAAFYRGGRMPDSDD</sequence>
<proteinExistence type="predicted"/>
<dbReference type="EMBL" id="JBHSAQ010000001">
    <property type="protein sequence ID" value="MFC3956956.1"/>
    <property type="molecule type" value="Genomic_DNA"/>
</dbReference>
<protein>
    <submittedName>
        <fullName evidence="2">Nitrous oxide reductase accessory protein NosL</fullName>
    </submittedName>
</protein>
<organism evidence="2 3">
    <name type="scientific">Halovivax cerinus</name>
    <dbReference type="NCBI Taxonomy" id="1487865"/>
    <lineage>
        <taxon>Archaea</taxon>
        <taxon>Methanobacteriati</taxon>
        <taxon>Methanobacteriota</taxon>
        <taxon>Stenosarchaea group</taxon>
        <taxon>Halobacteria</taxon>
        <taxon>Halobacteriales</taxon>
        <taxon>Natrialbaceae</taxon>
        <taxon>Halovivax</taxon>
    </lineage>
</organism>
<evidence type="ECO:0000313" key="2">
    <source>
        <dbReference type="EMBL" id="MFC3956956.1"/>
    </source>
</evidence>
<dbReference type="SUPFAM" id="SSF160387">
    <property type="entry name" value="NosL/MerB-like"/>
    <property type="match status" value="1"/>
</dbReference>
<dbReference type="Proteomes" id="UP001595846">
    <property type="component" value="Unassembled WGS sequence"/>
</dbReference>
<accession>A0ABD5NIU9</accession>
<dbReference type="Pfam" id="PF05573">
    <property type="entry name" value="NosL"/>
    <property type="match status" value="1"/>
</dbReference>
<dbReference type="RefSeq" id="WP_256532110.1">
    <property type="nucleotide sequence ID" value="NZ_CP101824.1"/>
</dbReference>
<evidence type="ECO:0000256" key="1">
    <source>
        <dbReference type="SAM" id="MobiDB-lite"/>
    </source>
</evidence>
<name>A0ABD5NIU9_9EURY</name>
<dbReference type="InterPro" id="IPR008719">
    <property type="entry name" value="N2O_reductase_NosL"/>
</dbReference>
<dbReference type="InterPro" id="IPR006311">
    <property type="entry name" value="TAT_signal"/>
</dbReference>
<evidence type="ECO:0000313" key="3">
    <source>
        <dbReference type="Proteomes" id="UP001595846"/>
    </source>
</evidence>
<gene>
    <name evidence="2" type="ORF">ACFOUR_01025</name>
</gene>
<keyword evidence="3" id="KW-1185">Reference proteome</keyword>
<dbReference type="PROSITE" id="PS51318">
    <property type="entry name" value="TAT"/>
    <property type="match status" value="1"/>
</dbReference>